<dbReference type="EMBL" id="SMLB01000052">
    <property type="protein sequence ID" value="TDD65394.1"/>
    <property type="molecule type" value="Genomic_DNA"/>
</dbReference>
<evidence type="ECO:0000313" key="8">
    <source>
        <dbReference type="EMBL" id="TDD65394.1"/>
    </source>
</evidence>
<keyword evidence="9" id="KW-1185">Reference proteome</keyword>
<sequence length="330" mass="33173">MSLLTVGRTAAAEADVLARLDAAGSRSFTFIDTGGTGFITDAVVGSVASMNVVERAVGIALPVDVVNGAVGEGTKAPAWRVNGDLDAVATVIAGRDPAAGEALVSHAAMRALGLDQPVGWIAAGDGTHHAIVGSFLPRAPFNEFATGLVIAAAPGDPISQLRVVAHAANDGDVLQRAVLATMKPPEPSDLQIESPAVLADAQRAIAGDLGTFSRGLVLGVIAASGLFTAVVVLADVLLSRSDLGRRRALGAPRWALVTIVTGRAVLAAIVGATTGTAAGLISLIVTTDQTVPSAFSIGVAILAVLTAALAALPFAIIAAFQDPVRVLRTP</sequence>
<feature type="transmembrane region" description="Helical" evidence="6">
    <location>
        <begin position="259"/>
        <end position="285"/>
    </location>
</feature>
<dbReference type="OrthoDB" id="4859440at2"/>
<keyword evidence="5 6" id="KW-0472">Membrane</keyword>
<protein>
    <submittedName>
        <fullName evidence="8">Permease</fullName>
    </submittedName>
</protein>
<evidence type="ECO:0000256" key="5">
    <source>
        <dbReference type="ARBA" id="ARBA00023136"/>
    </source>
</evidence>
<feature type="transmembrane region" description="Helical" evidence="6">
    <location>
        <begin position="216"/>
        <end position="238"/>
    </location>
</feature>
<evidence type="ECO:0000256" key="3">
    <source>
        <dbReference type="ARBA" id="ARBA00022692"/>
    </source>
</evidence>
<reference evidence="8 9" key="1">
    <citation type="submission" date="2019-02" db="EMBL/GenBank/DDBJ databases">
        <title>Draft genome sequences of novel Actinobacteria.</title>
        <authorList>
            <person name="Sahin N."/>
            <person name="Ay H."/>
            <person name="Saygin H."/>
        </authorList>
    </citation>
    <scope>NUCLEOTIDE SEQUENCE [LARGE SCALE GENOMIC DNA]</scope>
    <source>
        <strain evidence="8 9">8K307</strain>
    </source>
</reference>
<feature type="transmembrane region" description="Helical" evidence="6">
    <location>
        <begin position="297"/>
        <end position="320"/>
    </location>
</feature>
<dbReference type="InterPro" id="IPR003838">
    <property type="entry name" value="ABC3_permease_C"/>
</dbReference>
<evidence type="ECO:0000256" key="2">
    <source>
        <dbReference type="ARBA" id="ARBA00022475"/>
    </source>
</evidence>
<comment type="subcellular location">
    <subcellularLocation>
        <location evidence="1">Cell membrane</location>
        <topology evidence="1">Multi-pass membrane protein</topology>
    </subcellularLocation>
</comment>
<proteinExistence type="predicted"/>
<dbReference type="RefSeq" id="WP_132106866.1">
    <property type="nucleotide sequence ID" value="NZ_SMLB01000052.1"/>
</dbReference>
<keyword evidence="3 6" id="KW-0812">Transmembrane</keyword>
<comment type="caution">
    <text evidence="8">The sequence shown here is derived from an EMBL/GenBank/DDBJ whole genome shotgun (WGS) entry which is preliminary data.</text>
</comment>
<evidence type="ECO:0000256" key="4">
    <source>
        <dbReference type="ARBA" id="ARBA00022989"/>
    </source>
</evidence>
<dbReference type="AlphaFoldDB" id="A0A4R5A3Z7"/>
<gene>
    <name evidence="8" type="ORF">E1262_25285</name>
</gene>
<dbReference type="Proteomes" id="UP000295217">
    <property type="component" value="Unassembled WGS sequence"/>
</dbReference>
<evidence type="ECO:0000256" key="6">
    <source>
        <dbReference type="SAM" id="Phobius"/>
    </source>
</evidence>
<feature type="domain" description="ABC3 transporter permease C-terminal" evidence="7">
    <location>
        <begin position="217"/>
        <end position="319"/>
    </location>
</feature>
<keyword evidence="4 6" id="KW-1133">Transmembrane helix</keyword>
<evidence type="ECO:0000256" key="1">
    <source>
        <dbReference type="ARBA" id="ARBA00004651"/>
    </source>
</evidence>
<accession>A0A4R5A3Z7</accession>
<dbReference type="GO" id="GO:0005886">
    <property type="term" value="C:plasma membrane"/>
    <property type="evidence" value="ECO:0007669"/>
    <property type="project" value="UniProtKB-SubCell"/>
</dbReference>
<organism evidence="8 9">
    <name type="scientific">Jiangella aurantiaca</name>
    <dbReference type="NCBI Taxonomy" id="2530373"/>
    <lineage>
        <taxon>Bacteria</taxon>
        <taxon>Bacillati</taxon>
        <taxon>Actinomycetota</taxon>
        <taxon>Actinomycetes</taxon>
        <taxon>Jiangellales</taxon>
        <taxon>Jiangellaceae</taxon>
        <taxon>Jiangella</taxon>
    </lineage>
</organism>
<dbReference type="Pfam" id="PF02687">
    <property type="entry name" value="FtsX"/>
    <property type="match status" value="1"/>
</dbReference>
<name>A0A4R5A3Z7_9ACTN</name>
<evidence type="ECO:0000259" key="7">
    <source>
        <dbReference type="Pfam" id="PF02687"/>
    </source>
</evidence>
<evidence type="ECO:0000313" key="9">
    <source>
        <dbReference type="Proteomes" id="UP000295217"/>
    </source>
</evidence>
<keyword evidence="2" id="KW-1003">Cell membrane</keyword>